<feature type="compositionally biased region" description="Low complexity" evidence="1">
    <location>
        <begin position="44"/>
        <end position="70"/>
    </location>
</feature>
<protein>
    <submittedName>
        <fullName evidence="3">Uncharacterized protein</fullName>
    </submittedName>
</protein>
<dbReference type="EMBL" id="AYXT01000015">
    <property type="protein sequence ID" value="ETF00316.1"/>
    <property type="molecule type" value="Genomic_DNA"/>
</dbReference>
<keyword evidence="4" id="KW-1185">Reference proteome</keyword>
<dbReference type="OrthoDB" id="8686012at2"/>
<feature type="transmembrane region" description="Helical" evidence="2">
    <location>
        <begin position="106"/>
        <end position="123"/>
    </location>
</feature>
<name>V8QK41_9BURK</name>
<dbReference type="AlphaFoldDB" id="V8QK41"/>
<evidence type="ECO:0000313" key="4">
    <source>
        <dbReference type="Proteomes" id="UP000018733"/>
    </source>
</evidence>
<evidence type="ECO:0000256" key="2">
    <source>
        <dbReference type="SAM" id="Phobius"/>
    </source>
</evidence>
<feature type="region of interest" description="Disordered" evidence="1">
    <location>
        <begin position="33"/>
        <end position="98"/>
    </location>
</feature>
<keyword evidence="2" id="KW-0472">Membrane</keyword>
<sequence>MNMDYREPRNGDFANYVEELSRHFDMKEQAVNPDFSSGFPSQLTTTGAARSAQAGAAATARTSGTRQASASNASADTSFPVPPSGTQNAGFETRPAATPKAKTRSFPFALVVGLVAVAIFILADEFGSGGSGLQAEGMRGPLIFILIVLFIIFKRIRNAAKRFPTPSKTTKQT</sequence>
<feature type="compositionally biased region" description="Polar residues" evidence="1">
    <location>
        <begin position="34"/>
        <end position="43"/>
    </location>
</feature>
<accession>V8QK41</accession>
<dbReference type="HOGENOM" id="CLU_1591107_0_0_4"/>
<evidence type="ECO:0000313" key="3">
    <source>
        <dbReference type="EMBL" id="ETF00316.1"/>
    </source>
</evidence>
<dbReference type="STRING" id="1424334.W822_22705"/>
<keyword evidence="2" id="KW-0812">Transmembrane</keyword>
<evidence type="ECO:0000256" key="1">
    <source>
        <dbReference type="SAM" id="MobiDB-lite"/>
    </source>
</evidence>
<organism evidence="3 4">
    <name type="scientific">Advenella kashmirensis W13003</name>
    <dbReference type="NCBI Taxonomy" id="1424334"/>
    <lineage>
        <taxon>Bacteria</taxon>
        <taxon>Pseudomonadati</taxon>
        <taxon>Pseudomonadota</taxon>
        <taxon>Betaproteobacteria</taxon>
        <taxon>Burkholderiales</taxon>
        <taxon>Alcaligenaceae</taxon>
    </lineage>
</organism>
<comment type="caution">
    <text evidence="3">The sequence shown here is derived from an EMBL/GenBank/DDBJ whole genome shotgun (WGS) entry which is preliminary data.</text>
</comment>
<proteinExistence type="predicted"/>
<keyword evidence="2" id="KW-1133">Transmembrane helix</keyword>
<feature type="transmembrane region" description="Helical" evidence="2">
    <location>
        <begin position="135"/>
        <end position="153"/>
    </location>
</feature>
<dbReference type="PATRIC" id="fig|1424334.3.peg.4547"/>
<dbReference type="RefSeq" id="WP_024007444.1">
    <property type="nucleotide sequence ID" value="NZ_KI650984.1"/>
</dbReference>
<reference evidence="3 4" key="1">
    <citation type="journal article" date="2014" name="Genome Announc.">
        <title>Draft Genome Sequence of Advenella kashmirensis Strain W13003, a Polycyclic Aromatic Hydrocarbon-Degrading Bacterium.</title>
        <authorList>
            <person name="Wang X."/>
            <person name="Jin D."/>
            <person name="Zhou L."/>
            <person name="Wu L."/>
            <person name="An W."/>
            <person name="Zhao L."/>
        </authorList>
    </citation>
    <scope>NUCLEOTIDE SEQUENCE [LARGE SCALE GENOMIC DNA]</scope>
    <source>
        <strain evidence="3 4">W13003</strain>
    </source>
</reference>
<gene>
    <name evidence="3" type="ORF">W822_22705</name>
</gene>
<dbReference type="Proteomes" id="UP000018733">
    <property type="component" value="Unassembled WGS sequence"/>
</dbReference>